<evidence type="ECO:0000313" key="8">
    <source>
        <dbReference type="EMBL" id="UUX51488.1"/>
    </source>
</evidence>
<comment type="subcellular location">
    <subcellularLocation>
        <location evidence="1">Membrane</location>
        <topology evidence="1">Multi-pass membrane protein</topology>
    </subcellularLocation>
</comment>
<evidence type="ECO:0000259" key="7">
    <source>
        <dbReference type="Pfam" id="PF00892"/>
    </source>
</evidence>
<feature type="transmembrane region" description="Helical" evidence="6">
    <location>
        <begin position="251"/>
        <end position="269"/>
    </location>
</feature>
<dbReference type="PANTHER" id="PTHR22911">
    <property type="entry name" value="ACYL-MALONYL CONDENSING ENZYME-RELATED"/>
    <property type="match status" value="1"/>
</dbReference>
<organism evidence="8 9">
    <name type="scientific">Nisaea acidiphila</name>
    <dbReference type="NCBI Taxonomy" id="1862145"/>
    <lineage>
        <taxon>Bacteria</taxon>
        <taxon>Pseudomonadati</taxon>
        <taxon>Pseudomonadota</taxon>
        <taxon>Alphaproteobacteria</taxon>
        <taxon>Rhodospirillales</taxon>
        <taxon>Thalassobaculaceae</taxon>
        <taxon>Nisaea</taxon>
    </lineage>
</organism>
<keyword evidence="3 6" id="KW-0812">Transmembrane</keyword>
<keyword evidence="4 6" id="KW-1133">Transmembrane helix</keyword>
<dbReference type="Proteomes" id="UP001060336">
    <property type="component" value="Chromosome"/>
</dbReference>
<evidence type="ECO:0000256" key="1">
    <source>
        <dbReference type="ARBA" id="ARBA00004141"/>
    </source>
</evidence>
<feature type="transmembrane region" description="Helical" evidence="6">
    <location>
        <begin position="29"/>
        <end position="46"/>
    </location>
</feature>
<comment type="similarity">
    <text evidence="2">Belongs to the drug/metabolite transporter (DMT) superfamily. 10 TMS drug/metabolite exporter (DME) (TC 2.A.7.3) family.</text>
</comment>
<keyword evidence="5 6" id="KW-0472">Membrane</keyword>
<gene>
    <name evidence="8" type="ORF">NUH88_07270</name>
</gene>
<evidence type="ECO:0000256" key="6">
    <source>
        <dbReference type="SAM" id="Phobius"/>
    </source>
</evidence>
<evidence type="ECO:0000313" key="9">
    <source>
        <dbReference type="Proteomes" id="UP001060336"/>
    </source>
</evidence>
<dbReference type="SUPFAM" id="SSF103481">
    <property type="entry name" value="Multidrug resistance efflux transporter EmrE"/>
    <property type="match status" value="2"/>
</dbReference>
<dbReference type="Pfam" id="PF00892">
    <property type="entry name" value="EamA"/>
    <property type="match status" value="2"/>
</dbReference>
<evidence type="ECO:0000256" key="2">
    <source>
        <dbReference type="ARBA" id="ARBA00009853"/>
    </source>
</evidence>
<keyword evidence="9" id="KW-1185">Reference proteome</keyword>
<proteinExistence type="inferred from homology"/>
<evidence type="ECO:0000256" key="4">
    <source>
        <dbReference type="ARBA" id="ARBA00022989"/>
    </source>
</evidence>
<accession>A0A9J7AW04</accession>
<feature type="transmembrane region" description="Helical" evidence="6">
    <location>
        <begin position="169"/>
        <end position="191"/>
    </location>
</feature>
<dbReference type="EMBL" id="CP102480">
    <property type="protein sequence ID" value="UUX51488.1"/>
    <property type="molecule type" value="Genomic_DNA"/>
</dbReference>
<protein>
    <submittedName>
        <fullName evidence="8">DMT family transporter</fullName>
    </submittedName>
</protein>
<feature type="transmembrane region" description="Helical" evidence="6">
    <location>
        <begin position="58"/>
        <end position="77"/>
    </location>
</feature>
<dbReference type="AlphaFoldDB" id="A0A9J7AW04"/>
<dbReference type="GO" id="GO:0016020">
    <property type="term" value="C:membrane"/>
    <property type="evidence" value="ECO:0007669"/>
    <property type="project" value="UniProtKB-SubCell"/>
</dbReference>
<dbReference type="InterPro" id="IPR037185">
    <property type="entry name" value="EmrE-like"/>
</dbReference>
<dbReference type="KEGG" id="naci:NUH88_07270"/>
<feature type="transmembrane region" description="Helical" evidence="6">
    <location>
        <begin position="114"/>
        <end position="132"/>
    </location>
</feature>
<evidence type="ECO:0000256" key="3">
    <source>
        <dbReference type="ARBA" id="ARBA00022692"/>
    </source>
</evidence>
<dbReference type="InterPro" id="IPR000620">
    <property type="entry name" value="EamA_dom"/>
</dbReference>
<evidence type="ECO:0000256" key="5">
    <source>
        <dbReference type="ARBA" id="ARBA00023136"/>
    </source>
</evidence>
<feature type="transmembrane region" description="Helical" evidence="6">
    <location>
        <begin position="138"/>
        <end position="157"/>
    </location>
</feature>
<feature type="transmembrane region" description="Helical" evidence="6">
    <location>
        <begin position="89"/>
        <end position="107"/>
    </location>
</feature>
<sequence>MAVAAAMFVCMHAIIRDLGKNEGLHPFEIAFFRSFLGLFVLAPLLIRQRFRPLHTNNLKLLFLRGAVNSAAMLMFFYGLSVTPLAEATALGFTAPLFATLLAMLFLGEVVRLRRWIAILIGFAGTLVIIRPGMVDVGLGPLLILAATVVWSFALIIIKFLTRTESSVTITVYASIFLSPFTLAAAAFFWRWPTPEEAGWLCLIALLGTVAQTAMNQSLKLADASVVLPVDFSKLIWAAFIGFVIFEELPDIYTWIGGAMIFVSTTYIAVRESRLKKQAAKAAA</sequence>
<name>A0A9J7AW04_9PROT</name>
<feature type="domain" description="EamA" evidence="7">
    <location>
        <begin position="138"/>
        <end position="267"/>
    </location>
</feature>
<feature type="domain" description="EamA" evidence="7">
    <location>
        <begin position="18"/>
        <end position="129"/>
    </location>
</feature>
<reference evidence="8" key="1">
    <citation type="submission" date="2022-08" db="EMBL/GenBank/DDBJ databases">
        <title>Nisaea acidiphila sp. nov., isolated from a marine algal debris and emended description of the genus Nisaea Urios et al. 2008.</title>
        <authorList>
            <person name="Kwon K."/>
        </authorList>
    </citation>
    <scope>NUCLEOTIDE SEQUENCE</scope>
    <source>
        <strain evidence="8">MEBiC11861</strain>
    </source>
</reference>
<dbReference type="PANTHER" id="PTHR22911:SF6">
    <property type="entry name" value="SOLUTE CARRIER FAMILY 35 MEMBER G1"/>
    <property type="match status" value="1"/>
</dbReference>